<comment type="caution">
    <text evidence="1">The sequence shown here is derived from an EMBL/GenBank/DDBJ whole genome shotgun (WGS) entry which is preliminary data.</text>
</comment>
<reference evidence="1" key="2">
    <citation type="submission" date="2023-01" db="EMBL/GenBank/DDBJ databases">
        <title>Draft genome sequence of Algimonas porphyrae strain NBRC 108216.</title>
        <authorList>
            <person name="Sun Q."/>
            <person name="Mori K."/>
        </authorList>
    </citation>
    <scope>NUCLEOTIDE SEQUENCE</scope>
    <source>
        <strain evidence="1">NBRC 108216</strain>
    </source>
</reference>
<gene>
    <name evidence="1" type="ORF">GCM10007854_01110</name>
</gene>
<evidence type="ECO:0000313" key="2">
    <source>
        <dbReference type="Proteomes" id="UP001161390"/>
    </source>
</evidence>
<evidence type="ECO:0008006" key="3">
    <source>
        <dbReference type="Google" id="ProtNLM"/>
    </source>
</evidence>
<accession>A0ABQ5UVH2</accession>
<sequence>MMPSIDDRSGQAQPRWYVRVDGVVYGPFDDQTLWTYVQEGRITGVSELSRHPATGYCSAASEPELAHWFRQAEPVPTVQQTPTSTHATTASVNQPAAAVLLVMAEIPSERAMTLLQALQSVGDTQRLGHSVWLVRAVMTADQLRDTLSRSLNPADRLFVMDATTADHATLNLGQMVEARMRHMLASTGRQI</sequence>
<proteinExistence type="predicted"/>
<evidence type="ECO:0000313" key="1">
    <source>
        <dbReference type="EMBL" id="GLQ19156.1"/>
    </source>
</evidence>
<keyword evidence="2" id="KW-1185">Reference proteome</keyword>
<dbReference type="EMBL" id="BSNJ01000001">
    <property type="protein sequence ID" value="GLQ19156.1"/>
    <property type="molecule type" value="Genomic_DNA"/>
</dbReference>
<dbReference type="Proteomes" id="UP001161390">
    <property type="component" value="Unassembled WGS sequence"/>
</dbReference>
<protein>
    <recommendedName>
        <fullName evidence="3">GYF domain-containing protein</fullName>
    </recommendedName>
</protein>
<name>A0ABQ5UVH2_9PROT</name>
<reference evidence="1" key="1">
    <citation type="journal article" date="2014" name="Int. J. Syst. Evol. Microbiol.">
        <title>Complete genome of a new Firmicutes species belonging to the dominant human colonic microbiota ('Ruminococcus bicirculans') reveals two chromosomes and a selective capacity to utilize plant glucans.</title>
        <authorList>
            <consortium name="NISC Comparative Sequencing Program"/>
            <person name="Wegmann U."/>
            <person name="Louis P."/>
            <person name="Goesmann A."/>
            <person name="Henrissat B."/>
            <person name="Duncan S.H."/>
            <person name="Flint H.J."/>
        </authorList>
    </citation>
    <scope>NUCLEOTIDE SEQUENCE</scope>
    <source>
        <strain evidence="1">NBRC 108216</strain>
    </source>
</reference>
<dbReference type="RefSeq" id="WP_284368916.1">
    <property type="nucleotide sequence ID" value="NZ_BSNJ01000001.1"/>
</dbReference>
<organism evidence="1 2">
    <name type="scientific">Algimonas porphyrae</name>
    <dbReference type="NCBI Taxonomy" id="1128113"/>
    <lineage>
        <taxon>Bacteria</taxon>
        <taxon>Pseudomonadati</taxon>
        <taxon>Pseudomonadota</taxon>
        <taxon>Alphaproteobacteria</taxon>
        <taxon>Maricaulales</taxon>
        <taxon>Robiginitomaculaceae</taxon>
        <taxon>Algimonas</taxon>
    </lineage>
</organism>